<evidence type="ECO:0000256" key="4">
    <source>
        <dbReference type="SAM" id="Phobius"/>
    </source>
</evidence>
<dbReference type="PROSITE" id="PS50005">
    <property type="entry name" value="TPR"/>
    <property type="match status" value="2"/>
</dbReference>
<sequence length="781" mass="87345">MTRKRKKIAVAATGVLISALMIGILVGCFLIWEFGTPQDHFENQGDQAFERGDYADALQYWLRAKEPVGQSGRVYAKMGAVYLKLSNLDQAEICFKKALEKNPEDVDTQQQIIRIALVRGDTAAAGNLLSKRLKNHDSDPLLFMLSGDLAMLQTEFKTAEAAYEKAAALLPGQIGPRLKLAICFQEQKKDVEAEKIITLCRTQGIKTPMDLMLAADYYALAGDDTRAERYLLMAVDSDPGDLEFKTRLCLFYRVAGKLEKAAAYLKKLIAEYPENTGFKMMLADFYLAIEEMAGAEKLLDQLAQASRDAPGYHLLMGKFWLFKGLYSHAVSYLKTALDKDYGLLSAHYLLGVAYFAGGQSKLAEKAFLQALMLDQDHEESIFAMAALNYKRKDYGLADQYADQFLGREPSSARAWKLKGLCALGRRDPSCATGPLSKSWHLGDVSAHFFLGQAFEAQGMVQEALTAYSQVFEDAPLIYPALYAYARLASDQGLGERVFEKIDALAGHDANPAVYYTAAKICLGLKDYDRCQAYIDKAMAKKEVSGPFFLLQAALFEATGKDDGVEKTLTECITKLPQYVGGWLKLSAYYMKKQRISDAAQVMEQALNSFPDHPEIRGNLAWLLLEEETDFDRALDLAREAYDKLPGQAWLMDTLGWAYYHKKIYSQAQWMLEQAEELTPGNGMIQYHLGMVLYRRGKLFQAKTKLESALRDISLDTRQRDEAESLLAGLKGKEGLKDEGGNMIFNPEATPSLDLESQIPLETDESEDILKPDWRNMDSIGY</sequence>
<dbReference type="RefSeq" id="WP_004073597.1">
    <property type="nucleotide sequence ID" value="NZ_CM001488.1"/>
</dbReference>
<feature type="transmembrane region" description="Helical" evidence="4">
    <location>
        <begin position="9"/>
        <end position="32"/>
    </location>
</feature>
<dbReference type="SMART" id="SM00028">
    <property type="entry name" value="TPR"/>
    <property type="match status" value="10"/>
</dbReference>
<dbReference type="Pfam" id="PF13181">
    <property type="entry name" value="TPR_8"/>
    <property type="match status" value="1"/>
</dbReference>
<dbReference type="Pfam" id="PF14559">
    <property type="entry name" value="TPR_19"/>
    <property type="match status" value="1"/>
</dbReference>
<dbReference type="Proteomes" id="UP000005778">
    <property type="component" value="Chromosome"/>
</dbReference>
<dbReference type="PANTHER" id="PTHR45586:SF1">
    <property type="entry name" value="LIPOPOLYSACCHARIDE ASSEMBLY PROTEIN B"/>
    <property type="match status" value="1"/>
</dbReference>
<dbReference type="InterPro" id="IPR019734">
    <property type="entry name" value="TPR_rpt"/>
</dbReference>
<keyword evidence="4" id="KW-1133">Transmembrane helix</keyword>
<dbReference type="Gene3D" id="1.25.40.10">
    <property type="entry name" value="Tetratricopeptide repeat domain"/>
    <property type="match status" value="4"/>
</dbReference>
<feature type="repeat" description="TPR" evidence="3">
    <location>
        <begin position="72"/>
        <end position="105"/>
    </location>
</feature>
<proteinExistence type="predicted"/>
<reference evidence="6 7" key="1">
    <citation type="submission" date="2011-09" db="EMBL/GenBank/DDBJ databases">
        <authorList>
            <consortium name="US DOE Joint Genome Institute (JGI-PGF)"/>
            <person name="Lucas S."/>
            <person name="Han J."/>
            <person name="Lapidus A."/>
            <person name="Cheng J.-F."/>
            <person name="Goodwin L."/>
            <person name="Pitluck S."/>
            <person name="Peters L."/>
            <person name="Land M.L."/>
            <person name="Hauser L."/>
            <person name="Orellana R."/>
            <person name="Lovley D."/>
            <person name="Woyke T.J."/>
        </authorList>
    </citation>
    <scope>NUCLEOTIDE SEQUENCE [LARGE SCALE GENOMIC DNA]</scope>
    <source>
        <strain evidence="6 7">2ac9</strain>
    </source>
</reference>
<evidence type="ECO:0000256" key="1">
    <source>
        <dbReference type="ARBA" id="ARBA00022737"/>
    </source>
</evidence>
<accession>I5B3R3</accession>
<dbReference type="eggNOG" id="COG0457">
    <property type="taxonomic scope" value="Bacteria"/>
</dbReference>
<dbReference type="eggNOG" id="COG3063">
    <property type="taxonomic scope" value="Bacteria"/>
</dbReference>
<keyword evidence="7" id="KW-1185">Reference proteome</keyword>
<dbReference type="SUPFAM" id="SSF48452">
    <property type="entry name" value="TPR-like"/>
    <property type="match status" value="4"/>
</dbReference>
<dbReference type="PROSITE" id="PS51257">
    <property type="entry name" value="PROKAR_LIPOPROTEIN"/>
    <property type="match status" value="1"/>
</dbReference>
<dbReference type="AlphaFoldDB" id="I5B3R3"/>
<dbReference type="InterPro" id="IPR051012">
    <property type="entry name" value="CellSynth/LPSAsmb/PSIAsmb"/>
</dbReference>
<dbReference type="PANTHER" id="PTHR45586">
    <property type="entry name" value="TPR REPEAT-CONTAINING PROTEIN PA4667"/>
    <property type="match status" value="1"/>
</dbReference>
<keyword evidence="4" id="KW-0472">Membrane</keyword>
<dbReference type="HOGENOM" id="CLU_007251_1_0_7"/>
<evidence type="ECO:0000256" key="3">
    <source>
        <dbReference type="PROSITE-ProRule" id="PRU00339"/>
    </source>
</evidence>
<dbReference type="InterPro" id="IPR031636">
    <property type="entry name" value="PknG_TPR"/>
</dbReference>
<evidence type="ECO:0000313" key="6">
    <source>
        <dbReference type="EMBL" id="EIM64126.1"/>
    </source>
</evidence>
<dbReference type="EMBL" id="CM001488">
    <property type="protein sequence ID" value="EIM64126.1"/>
    <property type="molecule type" value="Genomic_DNA"/>
</dbReference>
<keyword evidence="2 3" id="KW-0802">TPR repeat</keyword>
<gene>
    <name evidence="6" type="ORF">DespoDRAFT_02251</name>
</gene>
<protein>
    <submittedName>
        <fullName evidence="6">Tetratricopeptide repeat protein</fullName>
    </submittedName>
</protein>
<evidence type="ECO:0000256" key="2">
    <source>
        <dbReference type="ARBA" id="ARBA00022803"/>
    </source>
</evidence>
<dbReference type="OrthoDB" id="220004at2"/>
<dbReference type="InterPro" id="IPR011990">
    <property type="entry name" value="TPR-like_helical_dom_sf"/>
</dbReference>
<keyword evidence="4" id="KW-0812">Transmembrane</keyword>
<dbReference type="Pfam" id="PF13432">
    <property type="entry name" value="TPR_16"/>
    <property type="match status" value="2"/>
</dbReference>
<keyword evidence="1" id="KW-0677">Repeat</keyword>
<evidence type="ECO:0000313" key="7">
    <source>
        <dbReference type="Proteomes" id="UP000005778"/>
    </source>
</evidence>
<reference evidence="6 7" key="2">
    <citation type="submission" date="2012-02" db="EMBL/GenBank/DDBJ databases">
        <title>Improved High-Quality Draft sequence of Desulfobacter postgatei 2ac9.</title>
        <authorList>
            <consortium name="US DOE Joint Genome Institute"/>
            <person name="Lucas S."/>
            <person name="Han J."/>
            <person name="Lapidus A."/>
            <person name="Cheng J.-F."/>
            <person name="Goodwin L."/>
            <person name="Pitluck S."/>
            <person name="Peters L."/>
            <person name="Ovchinnikova G."/>
            <person name="Held B."/>
            <person name="Detter J.C."/>
            <person name="Han C."/>
            <person name="Tapia R."/>
            <person name="Land M."/>
            <person name="Hauser L."/>
            <person name="Kyrpides N."/>
            <person name="Ivanova N."/>
            <person name="Pagani I."/>
            <person name="Orellana R."/>
            <person name="Lovley D."/>
            <person name="Woyke T."/>
        </authorList>
    </citation>
    <scope>NUCLEOTIDE SEQUENCE [LARGE SCALE GENOMIC DNA]</scope>
    <source>
        <strain evidence="6 7">2ac9</strain>
    </source>
</reference>
<feature type="domain" description="Protein kinase G tetratricopeptide repeat containing" evidence="5">
    <location>
        <begin position="100"/>
        <end position="185"/>
    </location>
</feature>
<dbReference type="STRING" id="879212.DespoDRAFT_02251"/>
<dbReference type="Pfam" id="PF16918">
    <property type="entry name" value="PknG_TPR"/>
    <property type="match status" value="1"/>
</dbReference>
<evidence type="ECO:0000259" key="5">
    <source>
        <dbReference type="Pfam" id="PF16918"/>
    </source>
</evidence>
<dbReference type="PROSITE" id="PS50293">
    <property type="entry name" value="TPR_REGION"/>
    <property type="match status" value="1"/>
</dbReference>
<organism evidence="6 7">
    <name type="scientific">Desulfobacter postgatei 2ac9</name>
    <dbReference type="NCBI Taxonomy" id="879212"/>
    <lineage>
        <taxon>Bacteria</taxon>
        <taxon>Pseudomonadati</taxon>
        <taxon>Thermodesulfobacteriota</taxon>
        <taxon>Desulfobacteria</taxon>
        <taxon>Desulfobacterales</taxon>
        <taxon>Desulfobacteraceae</taxon>
        <taxon>Desulfobacter</taxon>
    </lineage>
</organism>
<name>I5B3R3_9BACT</name>
<feature type="repeat" description="TPR" evidence="3">
    <location>
        <begin position="344"/>
        <end position="377"/>
    </location>
</feature>